<evidence type="ECO:0000313" key="6">
    <source>
        <dbReference type="Proteomes" id="UP000645217"/>
    </source>
</evidence>
<accession>A0A917VM82</accession>
<dbReference type="GO" id="GO:0045892">
    <property type="term" value="P:negative regulation of DNA-templated transcription"/>
    <property type="evidence" value="ECO:0007669"/>
    <property type="project" value="InterPro"/>
</dbReference>
<organism evidence="5 6">
    <name type="scientific">Sphaerisporangium melleum</name>
    <dbReference type="NCBI Taxonomy" id="321316"/>
    <lineage>
        <taxon>Bacteria</taxon>
        <taxon>Bacillati</taxon>
        <taxon>Actinomycetota</taxon>
        <taxon>Actinomycetes</taxon>
        <taxon>Streptosporangiales</taxon>
        <taxon>Streptosporangiaceae</taxon>
        <taxon>Sphaerisporangium</taxon>
    </lineage>
</organism>
<dbReference type="EMBL" id="BMNT01000022">
    <property type="protein sequence ID" value="GGK95230.1"/>
    <property type="molecule type" value="Genomic_DNA"/>
</dbReference>
<evidence type="ECO:0000256" key="3">
    <source>
        <dbReference type="ARBA" id="ARBA00023125"/>
    </source>
</evidence>
<comment type="caution">
    <text evidence="5">The sequence shown here is derived from an EMBL/GenBank/DDBJ whole genome shotgun (WGS) entry which is preliminary data.</text>
</comment>
<gene>
    <name evidence="5" type="ORF">GCM10007964_42020</name>
</gene>
<proteinExistence type="inferred from homology"/>
<dbReference type="GO" id="GO:0003677">
    <property type="term" value="F:DNA binding"/>
    <property type="evidence" value="ECO:0007669"/>
    <property type="project" value="UniProtKB-KW"/>
</dbReference>
<dbReference type="InterPro" id="IPR005650">
    <property type="entry name" value="BlaI_family"/>
</dbReference>
<keyword evidence="6" id="KW-1185">Reference proteome</keyword>
<name>A0A917VM82_9ACTN</name>
<sequence>MRANSGVFVLGTLERAIMEVLWDSAEPLLVREVQSALNARAGKSLAYTTVQTVAERLVRKGLLGRAAERKAFRYWARRSRDEHVTAAMLAALAETDDRAPVLSCFARSVDLDDALRLLEELARRTGESPHLPGPGWVPPPTT</sequence>
<dbReference type="Pfam" id="PF03965">
    <property type="entry name" value="Penicillinase_R"/>
    <property type="match status" value="1"/>
</dbReference>
<keyword evidence="3" id="KW-0238">DNA-binding</keyword>
<dbReference type="RefSeq" id="WP_203968739.1">
    <property type="nucleotide sequence ID" value="NZ_BMNT01000022.1"/>
</dbReference>
<dbReference type="SUPFAM" id="SSF46785">
    <property type="entry name" value="Winged helix' DNA-binding domain"/>
    <property type="match status" value="1"/>
</dbReference>
<keyword evidence="4" id="KW-0804">Transcription</keyword>
<keyword evidence="2" id="KW-0805">Transcription regulation</keyword>
<reference evidence="5" key="2">
    <citation type="submission" date="2020-09" db="EMBL/GenBank/DDBJ databases">
        <authorList>
            <person name="Sun Q."/>
            <person name="Ohkuma M."/>
        </authorList>
    </citation>
    <scope>NUCLEOTIDE SEQUENCE</scope>
    <source>
        <strain evidence="5">JCM 13064</strain>
    </source>
</reference>
<dbReference type="Gene3D" id="1.10.10.10">
    <property type="entry name" value="Winged helix-like DNA-binding domain superfamily/Winged helix DNA-binding domain"/>
    <property type="match status" value="1"/>
</dbReference>
<reference evidence="5" key="1">
    <citation type="journal article" date="2014" name="Int. J. Syst. Evol. Microbiol.">
        <title>Complete genome sequence of Corynebacterium casei LMG S-19264T (=DSM 44701T), isolated from a smear-ripened cheese.</title>
        <authorList>
            <consortium name="US DOE Joint Genome Institute (JGI-PGF)"/>
            <person name="Walter F."/>
            <person name="Albersmeier A."/>
            <person name="Kalinowski J."/>
            <person name="Ruckert C."/>
        </authorList>
    </citation>
    <scope>NUCLEOTIDE SEQUENCE</scope>
    <source>
        <strain evidence="5">JCM 13064</strain>
    </source>
</reference>
<dbReference type="Proteomes" id="UP000645217">
    <property type="component" value="Unassembled WGS sequence"/>
</dbReference>
<dbReference type="InterPro" id="IPR036388">
    <property type="entry name" value="WH-like_DNA-bd_sf"/>
</dbReference>
<evidence type="ECO:0000256" key="2">
    <source>
        <dbReference type="ARBA" id="ARBA00023015"/>
    </source>
</evidence>
<evidence type="ECO:0000256" key="4">
    <source>
        <dbReference type="ARBA" id="ARBA00023163"/>
    </source>
</evidence>
<evidence type="ECO:0000256" key="1">
    <source>
        <dbReference type="ARBA" id="ARBA00011046"/>
    </source>
</evidence>
<dbReference type="InterPro" id="IPR036390">
    <property type="entry name" value="WH_DNA-bd_sf"/>
</dbReference>
<dbReference type="AlphaFoldDB" id="A0A917VM82"/>
<comment type="similarity">
    <text evidence="1">Belongs to the BlaI transcriptional regulatory family.</text>
</comment>
<evidence type="ECO:0000313" key="5">
    <source>
        <dbReference type="EMBL" id="GGK95230.1"/>
    </source>
</evidence>
<protein>
    <submittedName>
        <fullName evidence="5">Penicillinase repressor</fullName>
    </submittedName>
</protein>